<dbReference type="Proteomes" id="UP000095788">
    <property type="component" value="Unassembled WGS sequence"/>
</dbReference>
<gene>
    <name evidence="1" type="ORF">ERS852554_00564</name>
</gene>
<evidence type="ECO:0000313" key="2">
    <source>
        <dbReference type="Proteomes" id="UP000095788"/>
    </source>
</evidence>
<name>A0A174MYG3_BACUN</name>
<reference evidence="1 2" key="1">
    <citation type="submission" date="2015-09" db="EMBL/GenBank/DDBJ databases">
        <authorList>
            <consortium name="Pathogen Informatics"/>
        </authorList>
    </citation>
    <scope>NUCLEOTIDE SEQUENCE [LARGE SCALE GENOMIC DNA]</scope>
    <source>
        <strain evidence="1 2">2789STDY5834942</strain>
    </source>
</reference>
<accession>A0A174MYG3</accession>
<dbReference type="EMBL" id="CZBF01000001">
    <property type="protein sequence ID" value="CUP38855.1"/>
    <property type="molecule type" value="Genomic_DNA"/>
</dbReference>
<evidence type="ECO:0000313" key="1">
    <source>
        <dbReference type="EMBL" id="CUP38855.1"/>
    </source>
</evidence>
<sequence length="157" mass="18567">MNHAGTQDIDLLVIIRINFQFSIFNIQLAKNIILGSYLALPIRSYRSRHHIFSQHITHHTVCSGFHRTEEYELLRRRFQKEIKYLLGQSHIDIKIGLGSRPVLRVMGFTSQMNNGIEFRKIPHRKRSWFNILPKKSLYHPLLFRSDNIQPVKAMTFL</sequence>
<organism evidence="1 2">
    <name type="scientific">Bacteroides uniformis</name>
    <dbReference type="NCBI Taxonomy" id="820"/>
    <lineage>
        <taxon>Bacteria</taxon>
        <taxon>Pseudomonadati</taxon>
        <taxon>Bacteroidota</taxon>
        <taxon>Bacteroidia</taxon>
        <taxon>Bacteroidales</taxon>
        <taxon>Bacteroidaceae</taxon>
        <taxon>Bacteroides</taxon>
    </lineage>
</organism>
<proteinExistence type="predicted"/>
<protein>
    <submittedName>
        <fullName evidence="1">Uncharacterized protein</fullName>
    </submittedName>
</protein>
<dbReference type="AlphaFoldDB" id="A0A174MYG3"/>